<evidence type="ECO:0000256" key="1">
    <source>
        <dbReference type="SAM" id="MobiDB-lite"/>
    </source>
</evidence>
<dbReference type="Proteomes" id="UP001176961">
    <property type="component" value="Unassembled WGS sequence"/>
</dbReference>
<feature type="compositionally biased region" description="Acidic residues" evidence="1">
    <location>
        <begin position="13"/>
        <end position="22"/>
    </location>
</feature>
<dbReference type="AlphaFoldDB" id="A0AA36M6N3"/>
<name>A0AA36M6N3_CYLNA</name>
<proteinExistence type="predicted"/>
<feature type="region of interest" description="Disordered" evidence="1">
    <location>
        <begin position="42"/>
        <end position="64"/>
    </location>
</feature>
<dbReference type="EMBL" id="CATQJL010000305">
    <property type="protein sequence ID" value="CAJ0601129.1"/>
    <property type="molecule type" value="Genomic_DNA"/>
</dbReference>
<accession>A0AA36M6N3</accession>
<comment type="caution">
    <text evidence="2">The sequence shown here is derived from an EMBL/GenBank/DDBJ whole genome shotgun (WGS) entry which is preliminary data.</text>
</comment>
<evidence type="ECO:0000313" key="2">
    <source>
        <dbReference type="EMBL" id="CAJ0601129.1"/>
    </source>
</evidence>
<feature type="compositionally biased region" description="Basic and acidic residues" evidence="1">
    <location>
        <begin position="1"/>
        <end position="12"/>
    </location>
</feature>
<evidence type="ECO:0000313" key="3">
    <source>
        <dbReference type="Proteomes" id="UP001176961"/>
    </source>
</evidence>
<feature type="compositionally biased region" description="Polar residues" evidence="1">
    <location>
        <begin position="53"/>
        <end position="64"/>
    </location>
</feature>
<organism evidence="2 3">
    <name type="scientific">Cylicocyclus nassatus</name>
    <name type="common">Nematode worm</name>
    <dbReference type="NCBI Taxonomy" id="53992"/>
    <lineage>
        <taxon>Eukaryota</taxon>
        <taxon>Metazoa</taxon>
        <taxon>Ecdysozoa</taxon>
        <taxon>Nematoda</taxon>
        <taxon>Chromadorea</taxon>
        <taxon>Rhabditida</taxon>
        <taxon>Rhabditina</taxon>
        <taxon>Rhabditomorpha</taxon>
        <taxon>Strongyloidea</taxon>
        <taxon>Strongylidae</taxon>
        <taxon>Cylicocyclus</taxon>
    </lineage>
</organism>
<feature type="region of interest" description="Disordered" evidence="1">
    <location>
        <begin position="1"/>
        <end position="22"/>
    </location>
</feature>
<gene>
    <name evidence="2" type="ORF">CYNAS_LOCUS13112</name>
</gene>
<reference evidence="2" key="1">
    <citation type="submission" date="2023-07" db="EMBL/GenBank/DDBJ databases">
        <authorList>
            <consortium name="CYATHOMIX"/>
        </authorList>
    </citation>
    <scope>NUCLEOTIDE SEQUENCE</scope>
    <source>
        <strain evidence="2">N/A</strain>
    </source>
</reference>
<protein>
    <submittedName>
        <fullName evidence="2">Uncharacterized protein</fullName>
    </submittedName>
</protein>
<sequence length="64" mass="7260">MEETTDMDRGDTSDEINEEEFDDLSVTIEELVWDMQRLQELQPNAEDEGVIVNSASSGDSQEVH</sequence>
<keyword evidence="3" id="KW-1185">Reference proteome</keyword>